<feature type="chain" id="PRO_5002201844" evidence="3">
    <location>
        <begin position="21"/>
        <end position="80"/>
    </location>
</feature>
<dbReference type="InterPro" id="IPR004214">
    <property type="entry name" value="Conotoxin"/>
</dbReference>
<sequence length="80" mass="8683">MSGSGIMVLTLLLLVSMATSRQDRGVGRLMLRNRLHKRGSEVKERNNRDCTPGGCPDGQKCCAVSLNDPQMLCSNTCTIS</sequence>
<accession>A0A0C9R716</accession>
<evidence type="ECO:0000256" key="2">
    <source>
        <dbReference type="ARBA" id="ARBA00022525"/>
    </source>
</evidence>
<name>A0A0C9R716_CONTD</name>
<keyword evidence="2" id="KW-0964">Secreted</keyword>
<proteinExistence type="predicted"/>
<evidence type="ECO:0000256" key="3">
    <source>
        <dbReference type="SAM" id="SignalP"/>
    </source>
</evidence>
<dbReference type="GO" id="GO:0005576">
    <property type="term" value="C:extracellular region"/>
    <property type="evidence" value="ECO:0007669"/>
    <property type="project" value="UniProtKB-SubCell"/>
</dbReference>
<evidence type="ECO:0000256" key="1">
    <source>
        <dbReference type="ARBA" id="ARBA00004613"/>
    </source>
</evidence>
<protein>
    <submittedName>
        <fullName evidence="4">Ctr_24_T conopeptide</fullName>
    </submittedName>
</protein>
<evidence type="ECO:0000313" key="4">
    <source>
        <dbReference type="EMBL" id="JAG92780.1"/>
    </source>
</evidence>
<dbReference type="GO" id="GO:0008200">
    <property type="term" value="F:ion channel inhibitor activity"/>
    <property type="evidence" value="ECO:0007669"/>
    <property type="project" value="InterPro"/>
</dbReference>
<dbReference type="AlphaFoldDB" id="A0A0C9R716"/>
<dbReference type="EMBL" id="GCJM01000098">
    <property type="protein sequence ID" value="JAG92780.1"/>
    <property type="molecule type" value="Transcribed_RNA"/>
</dbReference>
<reference evidence="4" key="1">
    <citation type="journal article" date="2015" name="Mar. Biotechnol.">
        <title>High conopeptide diversity in Conus tribblei revealed through analysis of venom duct transcriptome using two high-throughput sequencing platforms.</title>
        <authorList>
            <person name="Barghi N."/>
            <person name="Concepcion G.P."/>
            <person name="Olivera B.M."/>
            <person name="Lluisma A.O."/>
        </authorList>
    </citation>
    <scope>NUCLEOTIDE SEQUENCE</scope>
    <source>
        <tissue evidence="4">Venom duct</tissue>
    </source>
</reference>
<keyword evidence="3" id="KW-0732">Signal</keyword>
<organism evidence="4">
    <name type="scientific">Conus tribblei</name>
    <name type="common">Tribble's cone</name>
    <name type="synonym">Splinoconus tribblei</name>
    <dbReference type="NCBI Taxonomy" id="101761"/>
    <lineage>
        <taxon>Eukaryota</taxon>
        <taxon>Metazoa</taxon>
        <taxon>Spiralia</taxon>
        <taxon>Lophotrochozoa</taxon>
        <taxon>Mollusca</taxon>
        <taxon>Gastropoda</taxon>
        <taxon>Caenogastropoda</taxon>
        <taxon>Neogastropoda</taxon>
        <taxon>Conoidea</taxon>
        <taxon>Conidae</taxon>
        <taxon>Conus</taxon>
        <taxon>Splinoconus</taxon>
    </lineage>
</organism>
<feature type="signal peptide" evidence="3">
    <location>
        <begin position="1"/>
        <end position="20"/>
    </location>
</feature>
<comment type="subcellular location">
    <subcellularLocation>
        <location evidence="1">Secreted</location>
    </subcellularLocation>
</comment>
<dbReference type="Pfam" id="PF02950">
    <property type="entry name" value="Conotoxin"/>
    <property type="match status" value="1"/>
</dbReference>